<dbReference type="InterPro" id="IPR013424">
    <property type="entry name" value="Ice-binding_C"/>
</dbReference>
<name>A0ABP8QAT5_9GAMM</name>
<accession>A0ABP8QAT5</accession>
<evidence type="ECO:0000256" key="1">
    <source>
        <dbReference type="SAM" id="SignalP"/>
    </source>
</evidence>
<feature type="chain" id="PRO_5046185239" description="Ice-binding protein C-terminal domain-containing protein" evidence="1">
    <location>
        <begin position="22"/>
        <end position="193"/>
    </location>
</feature>
<evidence type="ECO:0000259" key="2">
    <source>
        <dbReference type="Pfam" id="PF07589"/>
    </source>
</evidence>
<dbReference type="Proteomes" id="UP001501321">
    <property type="component" value="Unassembled WGS sequence"/>
</dbReference>
<organism evidence="3 4">
    <name type="scientific">Pseudaeromonas paramecii</name>
    <dbReference type="NCBI Taxonomy" id="2138166"/>
    <lineage>
        <taxon>Bacteria</taxon>
        <taxon>Pseudomonadati</taxon>
        <taxon>Pseudomonadota</taxon>
        <taxon>Gammaproteobacteria</taxon>
        <taxon>Aeromonadales</taxon>
        <taxon>Aeromonadaceae</taxon>
        <taxon>Pseudaeromonas</taxon>
    </lineage>
</organism>
<protein>
    <recommendedName>
        <fullName evidence="2">Ice-binding protein C-terminal domain-containing protein</fullName>
    </recommendedName>
</protein>
<feature type="signal peptide" evidence="1">
    <location>
        <begin position="1"/>
        <end position="21"/>
    </location>
</feature>
<dbReference type="RefSeq" id="WP_345013013.1">
    <property type="nucleotide sequence ID" value="NZ_BAABFC010000013.1"/>
</dbReference>
<keyword evidence="4" id="KW-1185">Reference proteome</keyword>
<dbReference type="NCBIfam" id="TIGR02595">
    <property type="entry name" value="PEP_CTERM"/>
    <property type="match status" value="1"/>
</dbReference>
<gene>
    <name evidence="3" type="ORF">GCM10023095_22060</name>
</gene>
<comment type="caution">
    <text evidence="3">The sequence shown here is derived from an EMBL/GenBank/DDBJ whole genome shotgun (WGS) entry which is preliminary data.</text>
</comment>
<keyword evidence="1" id="KW-0732">Signal</keyword>
<dbReference type="EMBL" id="BAABFC010000013">
    <property type="protein sequence ID" value="GAA4500364.1"/>
    <property type="molecule type" value="Genomic_DNA"/>
</dbReference>
<dbReference type="Pfam" id="PF07589">
    <property type="entry name" value="PEP-CTERM"/>
    <property type="match status" value="1"/>
</dbReference>
<reference evidence="4" key="1">
    <citation type="journal article" date="2019" name="Int. J. Syst. Evol. Microbiol.">
        <title>The Global Catalogue of Microorganisms (GCM) 10K type strain sequencing project: providing services to taxonomists for standard genome sequencing and annotation.</title>
        <authorList>
            <consortium name="The Broad Institute Genomics Platform"/>
            <consortium name="The Broad Institute Genome Sequencing Center for Infectious Disease"/>
            <person name="Wu L."/>
            <person name="Ma J."/>
        </authorList>
    </citation>
    <scope>NUCLEOTIDE SEQUENCE [LARGE SCALE GENOMIC DNA]</scope>
    <source>
        <strain evidence="4">JCM 32226</strain>
    </source>
</reference>
<evidence type="ECO:0000313" key="4">
    <source>
        <dbReference type="Proteomes" id="UP001501321"/>
    </source>
</evidence>
<sequence length="193" mass="20204">MKKSLIGLVLLASGLSGMAHAELQDLTSWTAVGTVDALGSGAILDTSGSSADTSAWGGTTGSWLSQVFNLVAGSTISFDWTFSSSDYLPFNDFALFSYNDDVYTLSDVAALGNTSGNTSSSDWYNFTYTVANSGSGTVTFLVSNYQDSAVGSTLTLSNVNVAAVPEPESYALLALGAFGLLLSRRRRALSRKN</sequence>
<evidence type="ECO:0000313" key="3">
    <source>
        <dbReference type="EMBL" id="GAA4500364.1"/>
    </source>
</evidence>
<proteinExistence type="predicted"/>
<feature type="domain" description="Ice-binding protein C-terminal" evidence="2">
    <location>
        <begin position="163"/>
        <end position="185"/>
    </location>
</feature>